<geneLocation type="chloroplast" evidence="1"/>
<keyword evidence="1" id="KW-0934">Plastid</keyword>
<accession>A0A160STR5</accession>
<proteinExistence type="predicted"/>
<keyword evidence="1" id="KW-0150">Chloroplast</keyword>
<feature type="non-terminal residue" evidence="1">
    <location>
        <position position="1"/>
    </location>
</feature>
<evidence type="ECO:0000313" key="1">
    <source>
        <dbReference type="EMBL" id="CRX62877.1"/>
    </source>
</evidence>
<dbReference type="AlphaFoldDB" id="A0A160STR5"/>
<sequence length="297" mass="36134">RIGAWIHISTSSNKNTKIEPKNYQNVDEFNIFDEIIDEEEILIDKKERKECCDYNTEIFCKKIYKKISQKINESHKKKNLFDWMGMNEEILSRPVSIECWFFPEFVLLYNIYKKKPWTIPIKLLFSSREDLIPITYFYSPTYDDKKLVVEREFKPYVRKKFEGKKRLYMNEDFFSIQQKLFCFQMDWDTFLDDEDALSNIDLIILMFKLKQQKKRKRFFISFIKKGIFNMDIMIHTKKIPVSELLKRGILTIELIRLSSIDWQFIRYQTIGISWVHKSKKHQNNQKISRDKNNYDLL</sequence>
<organism evidence="1">
    <name type="scientific">Calymmanthium substerile</name>
    <dbReference type="NCBI Taxonomy" id="130105"/>
    <lineage>
        <taxon>Eukaryota</taxon>
        <taxon>Viridiplantae</taxon>
        <taxon>Streptophyta</taxon>
        <taxon>Embryophyta</taxon>
        <taxon>Tracheophyta</taxon>
        <taxon>Spermatophyta</taxon>
        <taxon>Magnoliopsida</taxon>
        <taxon>eudicotyledons</taxon>
        <taxon>Gunneridae</taxon>
        <taxon>Pentapetalae</taxon>
        <taxon>Caryophyllales</taxon>
        <taxon>Cactineae</taxon>
        <taxon>Cactaceae</taxon>
        <taxon>Cactoideae</taxon>
        <taxon>Lymanbensonieae</taxon>
        <taxon>Calymmanthium</taxon>
    </lineage>
</organism>
<gene>
    <name evidence="1" type="primary">ycf1</name>
</gene>
<reference evidence="1" key="1">
    <citation type="journal article" date="2016" name="Am. J. Bot.">
        <title>An integrative approach to understanding the evolution and diversity of Copiapoa (Cactaceae), a threatened endemic genus from Chiles Atacama Desert.</title>
        <authorList>
            <person name="Larridon I."/>
            <person name="Walter H.E."/>
            <person name="Guerrero P.C."/>
            <person name="Duarte M."/>
            <person name="Cisternas M.A."/>
            <person name="Pena Hernandez C."/>
            <person name="Bauters K."/>
            <person name="Asselman P."/>
            <person name="Goetghebeur P."/>
            <person name="Samain M.-S."/>
        </authorList>
    </citation>
    <scope>NUCLEOTIDE SEQUENCE</scope>
</reference>
<feature type="non-terminal residue" evidence="1">
    <location>
        <position position="297"/>
    </location>
</feature>
<protein>
    <submittedName>
        <fullName evidence="1">Yeast cadmium factor 1</fullName>
    </submittedName>
</protein>
<dbReference type="EMBL" id="LN868106">
    <property type="protein sequence ID" value="CRX62877.1"/>
    <property type="molecule type" value="Genomic_DNA"/>
</dbReference>
<name>A0A160STR5_9CARY</name>